<reference evidence="2" key="2">
    <citation type="submission" date="2023-05" db="EMBL/GenBank/DDBJ databases">
        <authorList>
            <consortium name="Lawrence Berkeley National Laboratory"/>
            <person name="Steindorff A."/>
            <person name="Hensen N."/>
            <person name="Bonometti L."/>
            <person name="Westerberg I."/>
            <person name="Brannstrom I.O."/>
            <person name="Guillou S."/>
            <person name="Cros-Aarteil S."/>
            <person name="Calhoun S."/>
            <person name="Haridas S."/>
            <person name="Kuo A."/>
            <person name="Mondo S."/>
            <person name="Pangilinan J."/>
            <person name="Riley R."/>
            <person name="Labutti K."/>
            <person name="Andreopoulos B."/>
            <person name="Lipzen A."/>
            <person name="Chen C."/>
            <person name="Yanf M."/>
            <person name="Daum C."/>
            <person name="Ng V."/>
            <person name="Clum A."/>
            <person name="Ohm R."/>
            <person name="Martin F."/>
            <person name="Silar P."/>
            <person name="Natvig D."/>
            <person name="Lalanne C."/>
            <person name="Gautier V."/>
            <person name="Ament-Velasquez S.L."/>
            <person name="Kruys A."/>
            <person name="Hutchinson M.I."/>
            <person name="Powell A.J."/>
            <person name="Barry K."/>
            <person name="Miller A.N."/>
            <person name="Grigoriev I.V."/>
            <person name="Debuchy R."/>
            <person name="Gladieux P."/>
            <person name="Thoren M.H."/>
            <person name="Johannesson H."/>
        </authorList>
    </citation>
    <scope>NUCLEOTIDE SEQUENCE</scope>
    <source>
        <strain evidence="2">PSN243</strain>
    </source>
</reference>
<feature type="domain" description="Hemerythrin-like" evidence="1">
    <location>
        <begin position="40"/>
        <end position="164"/>
    </location>
</feature>
<gene>
    <name evidence="2" type="ORF">QBC34DRAFT_464398</name>
</gene>
<sequence length="275" mass="30898">MMPPPPPGTHPSNPFTLITKTPYRAFIKVPPCQEAIRVARLMALTHNTIFRALNAVWHQAPAIDPSNTKDTTSFAKFALFALDFLENHHRCEELVFFPMLEAQAGMPGLMGENVEQHRAFAGPLRELRLYLEGVRDGVVEMSAKELMRLIDALAPELQEHLHEEIPSILEAGTRLGDEAMRACYKAFHDEAEGTADAFTIGPLVLGCQDNTMLLDGQQIAFPELPFSLVPYLVEYVVSRRHADVWRFCPSTFHGQPRVTEFLKLGVHRRRQDGSA</sequence>
<dbReference type="Gene3D" id="1.20.120.520">
    <property type="entry name" value="nmb1532 protein domain like"/>
    <property type="match status" value="1"/>
</dbReference>
<proteinExistence type="predicted"/>
<protein>
    <recommendedName>
        <fullName evidence="1">Hemerythrin-like domain-containing protein</fullName>
    </recommendedName>
</protein>
<dbReference type="InterPro" id="IPR053206">
    <property type="entry name" value="Dimeric_xanthone_biosynth"/>
</dbReference>
<dbReference type="PANTHER" id="PTHR38048">
    <property type="entry name" value="EXPRESSED PROTEIN"/>
    <property type="match status" value="1"/>
</dbReference>
<evidence type="ECO:0000313" key="3">
    <source>
        <dbReference type="Proteomes" id="UP001321760"/>
    </source>
</evidence>
<accession>A0AAV9GKQ2</accession>
<dbReference type="Proteomes" id="UP001321760">
    <property type="component" value="Unassembled WGS sequence"/>
</dbReference>
<dbReference type="AlphaFoldDB" id="A0AAV9GKQ2"/>
<comment type="caution">
    <text evidence="2">The sequence shown here is derived from an EMBL/GenBank/DDBJ whole genome shotgun (WGS) entry which is preliminary data.</text>
</comment>
<organism evidence="2 3">
    <name type="scientific">Podospora aff. communis PSN243</name>
    <dbReference type="NCBI Taxonomy" id="3040156"/>
    <lineage>
        <taxon>Eukaryota</taxon>
        <taxon>Fungi</taxon>
        <taxon>Dikarya</taxon>
        <taxon>Ascomycota</taxon>
        <taxon>Pezizomycotina</taxon>
        <taxon>Sordariomycetes</taxon>
        <taxon>Sordariomycetidae</taxon>
        <taxon>Sordariales</taxon>
        <taxon>Podosporaceae</taxon>
        <taxon>Podospora</taxon>
    </lineage>
</organism>
<dbReference type="PANTHER" id="PTHR38048:SF2">
    <property type="entry name" value="HEMERYTHRIN-LIKE DOMAIN-CONTAINING PROTEIN"/>
    <property type="match status" value="1"/>
</dbReference>
<name>A0AAV9GKQ2_9PEZI</name>
<evidence type="ECO:0000259" key="1">
    <source>
        <dbReference type="Pfam" id="PF01814"/>
    </source>
</evidence>
<keyword evidence="3" id="KW-1185">Reference proteome</keyword>
<reference evidence="2" key="1">
    <citation type="journal article" date="2023" name="Mol. Phylogenet. Evol.">
        <title>Genome-scale phylogeny and comparative genomics of the fungal order Sordariales.</title>
        <authorList>
            <person name="Hensen N."/>
            <person name="Bonometti L."/>
            <person name="Westerberg I."/>
            <person name="Brannstrom I.O."/>
            <person name="Guillou S."/>
            <person name="Cros-Aarteil S."/>
            <person name="Calhoun S."/>
            <person name="Haridas S."/>
            <person name="Kuo A."/>
            <person name="Mondo S."/>
            <person name="Pangilinan J."/>
            <person name="Riley R."/>
            <person name="LaButti K."/>
            <person name="Andreopoulos B."/>
            <person name="Lipzen A."/>
            <person name="Chen C."/>
            <person name="Yan M."/>
            <person name="Daum C."/>
            <person name="Ng V."/>
            <person name="Clum A."/>
            <person name="Steindorff A."/>
            <person name="Ohm R.A."/>
            <person name="Martin F."/>
            <person name="Silar P."/>
            <person name="Natvig D.O."/>
            <person name="Lalanne C."/>
            <person name="Gautier V."/>
            <person name="Ament-Velasquez S.L."/>
            <person name="Kruys A."/>
            <person name="Hutchinson M.I."/>
            <person name="Powell A.J."/>
            <person name="Barry K."/>
            <person name="Miller A.N."/>
            <person name="Grigoriev I.V."/>
            <person name="Debuchy R."/>
            <person name="Gladieux P."/>
            <person name="Hiltunen Thoren M."/>
            <person name="Johannesson H."/>
        </authorList>
    </citation>
    <scope>NUCLEOTIDE SEQUENCE</scope>
    <source>
        <strain evidence="2">PSN243</strain>
    </source>
</reference>
<dbReference type="CDD" id="cd12108">
    <property type="entry name" value="Hr-like"/>
    <property type="match status" value="1"/>
</dbReference>
<dbReference type="InterPro" id="IPR012312">
    <property type="entry name" value="Hemerythrin-like"/>
</dbReference>
<dbReference type="EMBL" id="MU865941">
    <property type="protein sequence ID" value="KAK4448682.1"/>
    <property type="molecule type" value="Genomic_DNA"/>
</dbReference>
<dbReference type="Pfam" id="PF01814">
    <property type="entry name" value="Hemerythrin"/>
    <property type="match status" value="1"/>
</dbReference>
<evidence type="ECO:0000313" key="2">
    <source>
        <dbReference type="EMBL" id="KAK4448682.1"/>
    </source>
</evidence>